<keyword evidence="4" id="KW-1185">Reference proteome</keyword>
<protein>
    <submittedName>
        <fullName evidence="3">Beta/gamma crystallin domain-containing protein</fullName>
    </submittedName>
</protein>
<dbReference type="SUPFAM" id="SSF49695">
    <property type="entry name" value="gamma-Crystallin-like"/>
    <property type="match status" value="1"/>
</dbReference>
<dbReference type="InterPro" id="IPR015161">
    <property type="entry name" value="Sklp_toxin_b/g_crystallin"/>
</dbReference>
<dbReference type="Gene3D" id="2.60.20.30">
    <property type="match status" value="1"/>
</dbReference>
<feature type="chain" id="PRO_5046200683" evidence="1">
    <location>
        <begin position="28"/>
        <end position="126"/>
    </location>
</feature>
<evidence type="ECO:0000313" key="4">
    <source>
        <dbReference type="Proteomes" id="UP001564626"/>
    </source>
</evidence>
<keyword evidence="1" id="KW-0732">Signal</keyword>
<dbReference type="InterPro" id="IPR011024">
    <property type="entry name" value="G_crystallin-like"/>
</dbReference>
<name>A0ABV4CNY8_9PSEU</name>
<sequence length="126" mass="13924">MARLNRKIASVLGTALVTAGLFTIAPAGVASTESTTPRINTVPCNSNDFLRVTWHRGNRAHTTCFANAGEYSFPADSWLDNFSTGNNRVQYKADGRWQPNNPVGKYTYFHFPNHPGGVNLQAIRIR</sequence>
<evidence type="ECO:0000256" key="1">
    <source>
        <dbReference type="SAM" id="SignalP"/>
    </source>
</evidence>
<dbReference type="RefSeq" id="WP_345357427.1">
    <property type="nucleotide sequence ID" value="NZ_BAABII010000003.1"/>
</dbReference>
<reference evidence="3 4" key="1">
    <citation type="submission" date="2024-08" db="EMBL/GenBank/DDBJ databases">
        <title>Genome mining of Saccharopolyspora cebuensis PGLac3 from Nigerian medicinal plant.</title>
        <authorList>
            <person name="Ezeobiora C.E."/>
            <person name="Igbokwe N.H."/>
            <person name="Amin D.H."/>
            <person name="Mendie U.E."/>
        </authorList>
    </citation>
    <scope>NUCLEOTIDE SEQUENCE [LARGE SCALE GENOMIC DNA]</scope>
    <source>
        <strain evidence="3 4">PGLac3</strain>
    </source>
</reference>
<feature type="domain" description="Streptomyces killer toxin-like beta/gamma crystallin" evidence="2">
    <location>
        <begin position="58"/>
        <end position="122"/>
    </location>
</feature>
<evidence type="ECO:0000313" key="3">
    <source>
        <dbReference type="EMBL" id="MEY8042449.1"/>
    </source>
</evidence>
<accession>A0ABV4CNY8</accession>
<organism evidence="3 4">
    <name type="scientific">Saccharopolyspora cebuensis</name>
    <dbReference type="NCBI Taxonomy" id="418759"/>
    <lineage>
        <taxon>Bacteria</taxon>
        <taxon>Bacillati</taxon>
        <taxon>Actinomycetota</taxon>
        <taxon>Actinomycetes</taxon>
        <taxon>Pseudonocardiales</taxon>
        <taxon>Pseudonocardiaceae</taxon>
        <taxon>Saccharopolyspora</taxon>
    </lineage>
</organism>
<evidence type="ECO:0000259" key="2">
    <source>
        <dbReference type="Pfam" id="PF09076"/>
    </source>
</evidence>
<dbReference type="InterPro" id="IPR015791">
    <property type="entry name" value="Antimic/Inh_G_crystallin-like"/>
</dbReference>
<dbReference type="EMBL" id="JBGEHV010000057">
    <property type="protein sequence ID" value="MEY8042449.1"/>
    <property type="molecule type" value="Genomic_DNA"/>
</dbReference>
<feature type="signal peptide" evidence="1">
    <location>
        <begin position="1"/>
        <end position="27"/>
    </location>
</feature>
<proteinExistence type="predicted"/>
<dbReference type="Pfam" id="PF09076">
    <property type="entry name" value="Crystall_2"/>
    <property type="match status" value="1"/>
</dbReference>
<comment type="caution">
    <text evidence="3">The sequence shown here is derived from an EMBL/GenBank/DDBJ whole genome shotgun (WGS) entry which is preliminary data.</text>
</comment>
<gene>
    <name evidence="3" type="ORF">AB8O55_23835</name>
</gene>
<dbReference type="Proteomes" id="UP001564626">
    <property type="component" value="Unassembled WGS sequence"/>
</dbReference>